<evidence type="ECO:0000313" key="7">
    <source>
        <dbReference type="EMBL" id="JAT73552.1"/>
    </source>
</evidence>
<evidence type="ECO:0000256" key="6">
    <source>
        <dbReference type="SAM" id="Phobius"/>
    </source>
</evidence>
<reference evidence="7" key="1">
    <citation type="submission" date="2015-08" db="EMBL/GenBank/DDBJ databases">
        <authorList>
            <person name="Babu N.S."/>
            <person name="Beckwith C.J."/>
            <person name="Beseler K.G."/>
            <person name="Brison A."/>
            <person name="Carone J.V."/>
            <person name="Caskin T.P."/>
            <person name="Diamond M."/>
            <person name="Durham M.E."/>
            <person name="Foxe J.M."/>
            <person name="Go M."/>
            <person name="Henderson B.A."/>
            <person name="Jones I.B."/>
            <person name="McGettigan J.A."/>
            <person name="Micheletti S.J."/>
            <person name="Nasrallah M.E."/>
            <person name="Ortiz D."/>
            <person name="Piller C.R."/>
            <person name="Privatt S.R."/>
            <person name="Schneider S.L."/>
            <person name="Sharp S."/>
            <person name="Smith T.C."/>
            <person name="Stanton J.D."/>
            <person name="Ullery H.E."/>
            <person name="Wilson R.J."/>
            <person name="Serrano M.G."/>
            <person name="Buck G."/>
            <person name="Lee V."/>
            <person name="Wang Y."/>
            <person name="Carvalho R."/>
            <person name="Voegtly L."/>
            <person name="Shi R."/>
            <person name="Duckworth R."/>
            <person name="Johnson A."/>
            <person name="Loviza R."/>
            <person name="Walstead R."/>
            <person name="Shah Z."/>
            <person name="Kiflezghi M."/>
            <person name="Wade K."/>
            <person name="Ball S.L."/>
            <person name="Bradley K.W."/>
            <person name="Asai D.J."/>
            <person name="Bowman C.A."/>
            <person name="Russell D.A."/>
            <person name="Pope W.H."/>
            <person name="Jacobs-Sera D."/>
            <person name="Hendrix R.W."/>
            <person name="Hatfull G.F."/>
        </authorList>
    </citation>
    <scope>NUCLEOTIDE SEQUENCE</scope>
</reference>
<keyword evidence="5 6" id="KW-0472">Membrane</keyword>
<dbReference type="PANTHER" id="PTHR21433:SF0">
    <property type="entry name" value="TRANSMEMBRANE PROTEIN 120 HOMOLOG"/>
    <property type="match status" value="1"/>
</dbReference>
<evidence type="ECO:0000256" key="1">
    <source>
        <dbReference type="ARBA" id="ARBA00004141"/>
    </source>
</evidence>
<feature type="transmembrane region" description="Helical" evidence="6">
    <location>
        <begin position="374"/>
        <end position="401"/>
    </location>
</feature>
<keyword evidence="3 6" id="KW-0812">Transmembrane</keyword>
<feature type="transmembrane region" description="Helical" evidence="6">
    <location>
        <begin position="173"/>
        <end position="189"/>
    </location>
</feature>
<dbReference type="GO" id="GO:0016020">
    <property type="term" value="C:membrane"/>
    <property type="evidence" value="ECO:0007669"/>
    <property type="project" value="UniProtKB-SubCell"/>
</dbReference>
<dbReference type="Pfam" id="PF07851">
    <property type="entry name" value="TMEM120A-B"/>
    <property type="match status" value="1"/>
</dbReference>
<comment type="similarity">
    <text evidence="2">Belongs to the TMEM120 family.</text>
</comment>
<evidence type="ECO:0000256" key="4">
    <source>
        <dbReference type="ARBA" id="ARBA00022989"/>
    </source>
</evidence>
<dbReference type="PANTHER" id="PTHR21433">
    <property type="entry name" value="TRANSMEMBRANE PROTEIN INDUCED BY TUMOR NECROSIS FACTOR ALPHA"/>
    <property type="match status" value="1"/>
</dbReference>
<gene>
    <name evidence="7" type="ORF">g.44747</name>
</gene>
<organism evidence="7">
    <name type="scientific">Auxenochlorella protothecoides</name>
    <name type="common">Green microalga</name>
    <name type="synonym">Chlorella protothecoides</name>
    <dbReference type="NCBI Taxonomy" id="3075"/>
    <lineage>
        <taxon>Eukaryota</taxon>
        <taxon>Viridiplantae</taxon>
        <taxon>Chlorophyta</taxon>
        <taxon>core chlorophytes</taxon>
        <taxon>Trebouxiophyceae</taxon>
        <taxon>Chlorellales</taxon>
        <taxon>Chlorellaceae</taxon>
        <taxon>Auxenochlorella</taxon>
    </lineage>
</organism>
<comment type="subcellular location">
    <subcellularLocation>
        <location evidence="1">Membrane</location>
        <topology evidence="1">Multi-pass membrane protein</topology>
    </subcellularLocation>
</comment>
<evidence type="ECO:0008006" key="8">
    <source>
        <dbReference type="Google" id="ProtNLM"/>
    </source>
</evidence>
<sequence length="418" mass="46967">MTTAKPCLVHSQANSNLGLSGPCPQTAPHCAWRQSQVDMTDPALESASHKADLLLTQTRNLSSRARGYNQRVISESDALAEEVVGVSRALKRDLQAARVALQSDDRWEEVVNQLERAQGVLHGNGPAGDLRRYAKTRQPYVLSLLLGPSSNVVALRKDQSQQMKVDYHRFRNRSAYTMFAFAAVLQWGLRRTQALSESRDGVSMAPVLLVGVQLFVCWMLFYYVASALRESVLKLNGSHIRPWWIHHHYWAAGTSCLLLSLPVDSPTFRKAINGFLWWPMLQSVVILTQNRYQRRRMYTRIALGKNSTMDVVAGDGVGAHGQLVFLYPLLFLLQGLQVYLGGVMIKHSYWAMLRTEGYLNLENRDDDLWGNRGFFLAGCLMIFMAWNNFYNTVGSLVGLVAKKSKGGRRVTASVEDDD</sequence>
<name>A0A1D2A2W9_AUXPR</name>
<feature type="transmembrane region" description="Helical" evidence="6">
    <location>
        <begin position="201"/>
        <end position="224"/>
    </location>
</feature>
<evidence type="ECO:0000256" key="2">
    <source>
        <dbReference type="ARBA" id="ARBA00009700"/>
    </source>
</evidence>
<evidence type="ECO:0000256" key="5">
    <source>
        <dbReference type="ARBA" id="ARBA00023136"/>
    </source>
</evidence>
<accession>A0A1D2A2W9</accession>
<dbReference type="AlphaFoldDB" id="A0A1D2A2W9"/>
<dbReference type="EMBL" id="GDKF01005070">
    <property type="protein sequence ID" value="JAT73552.1"/>
    <property type="molecule type" value="Transcribed_RNA"/>
</dbReference>
<evidence type="ECO:0000256" key="3">
    <source>
        <dbReference type="ARBA" id="ARBA00022692"/>
    </source>
</evidence>
<feature type="transmembrane region" description="Helical" evidence="6">
    <location>
        <begin position="324"/>
        <end position="345"/>
    </location>
</feature>
<keyword evidence="4 6" id="KW-1133">Transmembrane helix</keyword>
<proteinExistence type="inferred from homology"/>
<dbReference type="InterPro" id="IPR012926">
    <property type="entry name" value="TMEM120A/B"/>
</dbReference>
<protein>
    <recommendedName>
        <fullName evidence="8">Transmembrane protein 120-like protein</fullName>
    </recommendedName>
</protein>